<dbReference type="Proteomes" id="UP001467674">
    <property type="component" value="Unassembled WGS sequence"/>
</dbReference>
<evidence type="ECO:0000313" key="2">
    <source>
        <dbReference type="EMBL" id="MER3119916.1"/>
    </source>
</evidence>
<keyword evidence="3" id="KW-1185">Reference proteome</keyword>
<protein>
    <submittedName>
        <fullName evidence="2">SMI1/KNR4 family protein</fullName>
    </submittedName>
</protein>
<evidence type="ECO:0000313" key="3">
    <source>
        <dbReference type="Proteomes" id="UP001467674"/>
    </source>
</evidence>
<reference evidence="2 3" key="1">
    <citation type="submission" date="2024-06" db="EMBL/GenBank/DDBJ databases">
        <title>Construction of an artificial bacterial consortium using nitrogen cycle bacteria from Cuatro Cienegas Basin and a mangrove forest.</title>
        <authorList>
            <person name="Aguilera-Najera D."/>
            <person name="Marquez-Cianci L."/>
            <person name="Martinez-Perez E."/>
            <person name="Rosas-Barrera M."/>
            <person name="Rodriguez-Cruz U.E."/>
            <person name="Tapia-Lopez R."/>
            <person name="Eguiarte L.E."/>
            <person name="Souza-Saldivar V."/>
        </authorList>
    </citation>
    <scope>NUCLEOTIDE SEQUENCE [LARGE SCALE GENOMIC DNA]</scope>
    <source>
        <strain evidence="2 3">S14-15</strain>
    </source>
</reference>
<dbReference type="RefSeq" id="WP_171465876.1">
    <property type="nucleotide sequence ID" value="NZ_CP140276.1"/>
</dbReference>
<dbReference type="Gene3D" id="3.40.1580.10">
    <property type="entry name" value="SMI1/KNR4-like"/>
    <property type="match status" value="1"/>
</dbReference>
<dbReference type="SUPFAM" id="SSF160631">
    <property type="entry name" value="SMI1/KNR4-like"/>
    <property type="match status" value="1"/>
</dbReference>
<evidence type="ECO:0000259" key="1">
    <source>
        <dbReference type="SMART" id="SM00860"/>
    </source>
</evidence>
<dbReference type="InterPro" id="IPR037883">
    <property type="entry name" value="Knr4/Smi1-like_sf"/>
</dbReference>
<organism evidence="2 3">
    <name type="scientific">Bacillus altitudinis</name>
    <dbReference type="NCBI Taxonomy" id="293387"/>
    <lineage>
        <taxon>Bacteria</taxon>
        <taxon>Bacillati</taxon>
        <taxon>Bacillota</taxon>
        <taxon>Bacilli</taxon>
        <taxon>Bacillales</taxon>
        <taxon>Bacillaceae</taxon>
        <taxon>Bacillus</taxon>
    </lineage>
</organism>
<gene>
    <name evidence="2" type="ORF">ABQG71_01805</name>
</gene>
<dbReference type="EMBL" id="JBEOME010000001">
    <property type="protein sequence ID" value="MER3119916.1"/>
    <property type="molecule type" value="Genomic_DNA"/>
</dbReference>
<name>A0ABV1S065_BACAB</name>
<sequence length="130" mass="14640">MFNFPQNPNNHLNKPASDLYIKEAESQLNMVLPHAYKTLLKQTNGCSIGGRVLLYGTEDLAERNATREVYQYASGYVAIGDDGGGQIFLMRLAEEEEKVWIVDAGVMDPKYAELVTDNLLKWVRRGCIVE</sequence>
<proteinExistence type="predicted"/>
<comment type="caution">
    <text evidence="2">The sequence shown here is derived from an EMBL/GenBank/DDBJ whole genome shotgun (WGS) entry which is preliminary data.</text>
</comment>
<dbReference type="SMART" id="SM00860">
    <property type="entry name" value="SMI1_KNR4"/>
    <property type="match status" value="1"/>
</dbReference>
<dbReference type="InterPro" id="IPR018958">
    <property type="entry name" value="Knr4/Smi1-like_dom"/>
</dbReference>
<accession>A0ABV1S065</accession>
<dbReference type="Pfam" id="PF09346">
    <property type="entry name" value="SMI1_KNR4"/>
    <property type="match status" value="1"/>
</dbReference>
<feature type="domain" description="Knr4/Smi1-like" evidence="1">
    <location>
        <begin position="15"/>
        <end position="125"/>
    </location>
</feature>